<dbReference type="GO" id="GO:0005634">
    <property type="term" value="C:nucleus"/>
    <property type="evidence" value="ECO:0007669"/>
    <property type="project" value="UniProtKB-SubCell"/>
</dbReference>
<name>A0A7R9PUU7_9ACAR</name>
<comment type="subcellular location">
    <subcellularLocation>
        <location evidence="1 6">Nucleus</location>
    </subcellularLocation>
</comment>
<keyword evidence="3 6" id="KW-0238">DNA-binding</keyword>
<dbReference type="SMART" id="SM00339">
    <property type="entry name" value="FH"/>
    <property type="match status" value="1"/>
</dbReference>
<evidence type="ECO:0000256" key="5">
    <source>
        <dbReference type="ARBA" id="ARBA00023242"/>
    </source>
</evidence>
<evidence type="ECO:0000256" key="7">
    <source>
        <dbReference type="SAM" id="MobiDB-lite"/>
    </source>
</evidence>
<evidence type="ECO:0000313" key="10">
    <source>
        <dbReference type="Proteomes" id="UP000759131"/>
    </source>
</evidence>
<dbReference type="InterPro" id="IPR001766">
    <property type="entry name" value="Fork_head_dom"/>
</dbReference>
<dbReference type="InterPro" id="IPR030456">
    <property type="entry name" value="TF_fork_head_CS_2"/>
</dbReference>
<dbReference type="CDD" id="cd20027">
    <property type="entry name" value="FH_FOXL1"/>
    <property type="match status" value="1"/>
</dbReference>
<feature type="region of interest" description="Disordered" evidence="7">
    <location>
        <begin position="337"/>
        <end position="371"/>
    </location>
</feature>
<dbReference type="PANTHER" id="PTHR11829">
    <property type="entry name" value="FORKHEAD BOX PROTEIN"/>
    <property type="match status" value="1"/>
</dbReference>
<dbReference type="PROSITE" id="PS00657">
    <property type="entry name" value="FORK_HEAD_1"/>
    <property type="match status" value="1"/>
</dbReference>
<dbReference type="InterPro" id="IPR018122">
    <property type="entry name" value="TF_fork_head_CS_1"/>
</dbReference>
<dbReference type="SUPFAM" id="SSF46785">
    <property type="entry name" value="Winged helix' DNA-binding domain"/>
    <property type="match status" value="1"/>
</dbReference>
<feature type="compositionally biased region" description="Polar residues" evidence="7">
    <location>
        <begin position="687"/>
        <end position="703"/>
    </location>
</feature>
<feature type="compositionally biased region" description="Low complexity" evidence="7">
    <location>
        <begin position="664"/>
        <end position="680"/>
    </location>
</feature>
<dbReference type="PANTHER" id="PTHR11829:SF388">
    <property type="entry name" value="FORK HEAD DOMAIN-CONTAINING PROTEIN L1-RELATED"/>
    <property type="match status" value="1"/>
</dbReference>
<dbReference type="Pfam" id="PF00250">
    <property type="entry name" value="Forkhead"/>
    <property type="match status" value="1"/>
</dbReference>
<dbReference type="PROSITE" id="PS00658">
    <property type="entry name" value="FORK_HEAD_2"/>
    <property type="match status" value="1"/>
</dbReference>
<dbReference type="EMBL" id="CAJPIZ010000508">
    <property type="protein sequence ID" value="CAG2101615.1"/>
    <property type="molecule type" value="Genomic_DNA"/>
</dbReference>
<dbReference type="GO" id="GO:0030154">
    <property type="term" value="P:cell differentiation"/>
    <property type="evidence" value="ECO:0007669"/>
    <property type="project" value="TreeGrafter"/>
</dbReference>
<feature type="DNA-binding region" description="Fork-head" evidence="6">
    <location>
        <begin position="170"/>
        <end position="264"/>
    </location>
</feature>
<evidence type="ECO:0000259" key="8">
    <source>
        <dbReference type="PROSITE" id="PS50039"/>
    </source>
</evidence>
<protein>
    <recommendedName>
        <fullName evidence="8">Fork-head domain-containing protein</fullName>
    </recommendedName>
</protein>
<feature type="region of interest" description="Disordered" evidence="7">
    <location>
        <begin position="651"/>
        <end position="726"/>
    </location>
</feature>
<dbReference type="EMBL" id="OC855083">
    <property type="protein sequence ID" value="CAD7621185.1"/>
    <property type="molecule type" value="Genomic_DNA"/>
</dbReference>
<proteinExistence type="predicted"/>
<dbReference type="Proteomes" id="UP000759131">
    <property type="component" value="Unassembled WGS sequence"/>
</dbReference>
<reference evidence="9" key="1">
    <citation type="submission" date="2020-11" db="EMBL/GenBank/DDBJ databases">
        <authorList>
            <person name="Tran Van P."/>
        </authorList>
    </citation>
    <scope>NUCLEOTIDE SEQUENCE</scope>
</reference>
<dbReference type="InterPro" id="IPR047514">
    <property type="entry name" value="FH_FOXL1"/>
</dbReference>
<evidence type="ECO:0000256" key="2">
    <source>
        <dbReference type="ARBA" id="ARBA00023015"/>
    </source>
</evidence>
<keyword evidence="4" id="KW-0804">Transcription</keyword>
<feature type="compositionally biased region" description="Basic and acidic residues" evidence="7">
    <location>
        <begin position="316"/>
        <end position="325"/>
    </location>
</feature>
<dbReference type="GO" id="GO:0000978">
    <property type="term" value="F:RNA polymerase II cis-regulatory region sequence-specific DNA binding"/>
    <property type="evidence" value="ECO:0007669"/>
    <property type="project" value="TreeGrafter"/>
</dbReference>
<feature type="region of interest" description="Disordered" evidence="7">
    <location>
        <begin position="262"/>
        <end position="325"/>
    </location>
</feature>
<feature type="region of interest" description="Disordered" evidence="7">
    <location>
        <begin position="501"/>
        <end position="549"/>
    </location>
</feature>
<accession>A0A7R9PUU7</accession>
<dbReference type="OrthoDB" id="5954824at2759"/>
<dbReference type="PRINTS" id="PR00053">
    <property type="entry name" value="FORKHEAD"/>
</dbReference>
<feature type="compositionally biased region" description="Basic and acidic residues" evidence="7">
    <location>
        <begin position="269"/>
        <end position="278"/>
    </location>
</feature>
<dbReference type="GO" id="GO:0000981">
    <property type="term" value="F:DNA-binding transcription factor activity, RNA polymerase II-specific"/>
    <property type="evidence" value="ECO:0007669"/>
    <property type="project" value="TreeGrafter"/>
</dbReference>
<dbReference type="InterPro" id="IPR050211">
    <property type="entry name" value="FOX_domain-containing"/>
</dbReference>
<evidence type="ECO:0000256" key="6">
    <source>
        <dbReference type="PROSITE-ProRule" id="PRU00089"/>
    </source>
</evidence>
<sequence>MSKSHPFLWTTHCVCMSILTWDETPVRIPVLLLFIYSAPIGASLPTGAAHTRSQRPMPTLFATWLPVAFNGTEQAYYPYGYHLSNNSLYNTSPVGAGGGSGNGGSCTPPGHSGSAVSPYSMLNAAAKSMRYGHPYGPAVQYPASLGGVGGGGASMMVGGGGGMSGKEMVKPPYSYIALITMAINGAPDKKVTLNGIYQFIMDKFPFYRENKQGWQNSIRHNLSLNECFIKIARDDKKPGKGSYWTLDPDSVNMFDNGSYLRRRRRFKKKDTGKEKDQPGGELQGGGAGAKADRLRQCAGGGGANSGCQSSTGAAAKDSKRDNHMKSGDDVLALKASTGANNSNHHNSAGSGSGGAHRVNSSNSSGSRGSSALRLATNPYSMANTTARSVISMANSSGDGGGQGLQQQQPVHHQQHIPVPNNNISAQTRLLHQIINNGINSCTDTGNQGLLLTTSAGLLAKKEVLDNFTVDGLMASARNNGSGGGLLNRANCLYGSCGGSPTGGGATDDSSPHNNYCQSPPVPLDPTQQHHPLHHHYDRDIGHPGGHPHHQSMGIVIEDISATAMSTSAGHLTVQATATASLAGTGSPIVYDHHRANGWYGSSGDGGSPTDCDIPVGAGGPQATAQQLYANACMRAAVAADLYAADRLSATTTGADSDDQHSPPVNNTNGNSNGNNSGVNSAGCVAQASHSNSVTPDGYQPTSGSGSPVATAATPAGGPTASYFARF</sequence>
<feature type="domain" description="Fork-head" evidence="8">
    <location>
        <begin position="170"/>
        <end position="264"/>
    </location>
</feature>
<dbReference type="FunFam" id="1.10.10.10:FF:000016">
    <property type="entry name" value="Forkhead box protein I1"/>
    <property type="match status" value="1"/>
</dbReference>
<dbReference type="InterPro" id="IPR036388">
    <property type="entry name" value="WH-like_DNA-bd_sf"/>
</dbReference>
<evidence type="ECO:0000256" key="1">
    <source>
        <dbReference type="ARBA" id="ARBA00004123"/>
    </source>
</evidence>
<dbReference type="AlphaFoldDB" id="A0A7R9PUU7"/>
<evidence type="ECO:0000256" key="4">
    <source>
        <dbReference type="ARBA" id="ARBA00023163"/>
    </source>
</evidence>
<dbReference type="PROSITE" id="PS50039">
    <property type="entry name" value="FORK_HEAD_3"/>
    <property type="match status" value="1"/>
</dbReference>
<evidence type="ECO:0000256" key="3">
    <source>
        <dbReference type="ARBA" id="ARBA00023125"/>
    </source>
</evidence>
<dbReference type="GO" id="GO:0009653">
    <property type="term" value="P:anatomical structure morphogenesis"/>
    <property type="evidence" value="ECO:0007669"/>
    <property type="project" value="TreeGrafter"/>
</dbReference>
<keyword evidence="10" id="KW-1185">Reference proteome</keyword>
<keyword evidence="5 6" id="KW-0539">Nucleus</keyword>
<evidence type="ECO:0000313" key="9">
    <source>
        <dbReference type="EMBL" id="CAD7621185.1"/>
    </source>
</evidence>
<feature type="compositionally biased region" description="Low complexity" evidence="7">
    <location>
        <begin position="704"/>
        <end position="726"/>
    </location>
</feature>
<gene>
    <name evidence="9" type="ORF">OSB1V03_LOCUS1659</name>
</gene>
<organism evidence="9">
    <name type="scientific">Medioppia subpectinata</name>
    <dbReference type="NCBI Taxonomy" id="1979941"/>
    <lineage>
        <taxon>Eukaryota</taxon>
        <taxon>Metazoa</taxon>
        <taxon>Ecdysozoa</taxon>
        <taxon>Arthropoda</taxon>
        <taxon>Chelicerata</taxon>
        <taxon>Arachnida</taxon>
        <taxon>Acari</taxon>
        <taxon>Acariformes</taxon>
        <taxon>Sarcoptiformes</taxon>
        <taxon>Oribatida</taxon>
        <taxon>Brachypylina</taxon>
        <taxon>Oppioidea</taxon>
        <taxon>Oppiidae</taxon>
        <taxon>Medioppia</taxon>
    </lineage>
</organism>
<keyword evidence="2" id="KW-0805">Transcription regulation</keyword>
<dbReference type="InterPro" id="IPR036390">
    <property type="entry name" value="WH_DNA-bd_sf"/>
</dbReference>
<feature type="region of interest" description="Disordered" evidence="7">
    <location>
        <begin position="391"/>
        <end position="415"/>
    </location>
</feature>
<dbReference type="Gene3D" id="1.10.10.10">
    <property type="entry name" value="Winged helix-like DNA-binding domain superfamily/Winged helix DNA-binding domain"/>
    <property type="match status" value="1"/>
</dbReference>